<dbReference type="PROSITE" id="PS51257">
    <property type="entry name" value="PROKAR_LIPOPROTEIN"/>
    <property type="match status" value="1"/>
</dbReference>
<reference evidence="3" key="1">
    <citation type="journal article" date="2023" name="Mol. Biol. Evol.">
        <title>Third-Generation Sequencing Reveals the Adaptive Role of the Epigenome in Three Deep-Sea Polychaetes.</title>
        <authorList>
            <person name="Perez M."/>
            <person name="Aroh O."/>
            <person name="Sun Y."/>
            <person name="Lan Y."/>
            <person name="Juniper S.K."/>
            <person name="Young C.R."/>
            <person name="Angers B."/>
            <person name="Qian P.Y."/>
        </authorList>
    </citation>
    <scope>NUCLEOTIDE SEQUENCE</scope>
    <source>
        <strain evidence="3">P08H-3</strain>
    </source>
</reference>
<evidence type="ECO:0000313" key="3">
    <source>
        <dbReference type="EMBL" id="KAK2158686.1"/>
    </source>
</evidence>
<sequence length="68" mass="7666">MFIRWLQHFITITGCTLVSPHILLLDGHVSQKTLDAIAFAGEHGLHLVTFPPHCSRRLQPLDRHCLGV</sequence>
<dbReference type="InterPro" id="IPR004875">
    <property type="entry name" value="DDE_SF_endonuclease_dom"/>
</dbReference>
<accession>A0AAD9JT65</accession>
<dbReference type="AlphaFoldDB" id="A0AAD9JT65"/>
<protein>
    <recommendedName>
        <fullName evidence="2">DDE-1 domain-containing protein</fullName>
    </recommendedName>
</protein>
<keyword evidence="1" id="KW-0732">Signal</keyword>
<dbReference type="GO" id="GO:0003676">
    <property type="term" value="F:nucleic acid binding"/>
    <property type="evidence" value="ECO:0007669"/>
    <property type="project" value="InterPro"/>
</dbReference>
<feature type="chain" id="PRO_5041913272" description="DDE-1 domain-containing protein" evidence="1">
    <location>
        <begin position="21"/>
        <end position="68"/>
    </location>
</feature>
<feature type="signal peptide" evidence="1">
    <location>
        <begin position="1"/>
        <end position="20"/>
    </location>
</feature>
<evidence type="ECO:0000259" key="2">
    <source>
        <dbReference type="Pfam" id="PF03184"/>
    </source>
</evidence>
<organism evidence="3 4">
    <name type="scientific">Paralvinella palmiformis</name>
    <dbReference type="NCBI Taxonomy" id="53620"/>
    <lineage>
        <taxon>Eukaryota</taxon>
        <taxon>Metazoa</taxon>
        <taxon>Spiralia</taxon>
        <taxon>Lophotrochozoa</taxon>
        <taxon>Annelida</taxon>
        <taxon>Polychaeta</taxon>
        <taxon>Sedentaria</taxon>
        <taxon>Canalipalpata</taxon>
        <taxon>Terebellida</taxon>
        <taxon>Terebelliformia</taxon>
        <taxon>Alvinellidae</taxon>
        <taxon>Paralvinella</taxon>
    </lineage>
</organism>
<proteinExistence type="predicted"/>
<comment type="caution">
    <text evidence="3">The sequence shown here is derived from an EMBL/GenBank/DDBJ whole genome shotgun (WGS) entry which is preliminary data.</text>
</comment>
<evidence type="ECO:0000256" key="1">
    <source>
        <dbReference type="SAM" id="SignalP"/>
    </source>
</evidence>
<evidence type="ECO:0000313" key="4">
    <source>
        <dbReference type="Proteomes" id="UP001208570"/>
    </source>
</evidence>
<dbReference type="EMBL" id="JAODUP010000165">
    <property type="protein sequence ID" value="KAK2158686.1"/>
    <property type="molecule type" value="Genomic_DNA"/>
</dbReference>
<name>A0AAD9JT65_9ANNE</name>
<keyword evidence="4" id="KW-1185">Reference proteome</keyword>
<feature type="domain" description="DDE-1" evidence="2">
    <location>
        <begin position="2"/>
        <end position="66"/>
    </location>
</feature>
<dbReference type="Pfam" id="PF03184">
    <property type="entry name" value="DDE_1"/>
    <property type="match status" value="1"/>
</dbReference>
<dbReference type="Proteomes" id="UP001208570">
    <property type="component" value="Unassembled WGS sequence"/>
</dbReference>
<gene>
    <name evidence="3" type="ORF">LSH36_165g00016</name>
</gene>